<dbReference type="GO" id="GO:0000076">
    <property type="term" value="P:DNA replication checkpoint signaling"/>
    <property type="evidence" value="ECO:0007669"/>
    <property type="project" value="TreeGrafter"/>
</dbReference>
<dbReference type="GO" id="GO:0006281">
    <property type="term" value="P:DNA repair"/>
    <property type="evidence" value="ECO:0007669"/>
    <property type="project" value="TreeGrafter"/>
</dbReference>
<protein>
    <recommendedName>
        <fullName evidence="5">Timeless N-terminal domain-containing protein</fullName>
    </recommendedName>
</protein>
<feature type="compositionally biased region" description="Basic and acidic residues" evidence="4">
    <location>
        <begin position="1052"/>
        <end position="1069"/>
    </location>
</feature>
<dbReference type="OrthoDB" id="310853at2759"/>
<dbReference type="GO" id="GO:0031298">
    <property type="term" value="C:replication fork protection complex"/>
    <property type="evidence" value="ECO:0007669"/>
    <property type="project" value="TreeGrafter"/>
</dbReference>
<accession>A0A8S1RZP1</accession>
<dbReference type="AlphaFoldDB" id="A0A8S1RZP1"/>
<keyword evidence="3" id="KW-0131">Cell cycle</keyword>
<evidence type="ECO:0000256" key="1">
    <source>
        <dbReference type="ARBA" id="ARBA00004123"/>
    </source>
</evidence>
<feature type="region of interest" description="Disordered" evidence="4">
    <location>
        <begin position="567"/>
        <end position="624"/>
    </location>
</feature>
<dbReference type="GO" id="GO:0043111">
    <property type="term" value="P:replication fork arrest"/>
    <property type="evidence" value="ECO:0007669"/>
    <property type="project" value="TreeGrafter"/>
</dbReference>
<proteinExistence type="predicted"/>
<dbReference type="InterPro" id="IPR044998">
    <property type="entry name" value="Timeless"/>
</dbReference>
<evidence type="ECO:0000259" key="5">
    <source>
        <dbReference type="Pfam" id="PF04821"/>
    </source>
</evidence>
<dbReference type="Proteomes" id="UP000689195">
    <property type="component" value="Unassembled WGS sequence"/>
</dbReference>
<dbReference type="InterPro" id="IPR006906">
    <property type="entry name" value="Timeless_N"/>
</dbReference>
<reference evidence="6" key="1">
    <citation type="submission" date="2021-01" db="EMBL/GenBank/DDBJ databases">
        <authorList>
            <consortium name="Genoscope - CEA"/>
            <person name="William W."/>
        </authorList>
    </citation>
    <scope>NUCLEOTIDE SEQUENCE</scope>
</reference>
<evidence type="ECO:0000313" key="6">
    <source>
        <dbReference type="EMBL" id="CAD8132902.1"/>
    </source>
</evidence>
<name>A0A8S1RZP1_9CILI</name>
<dbReference type="GO" id="GO:0003677">
    <property type="term" value="F:DNA binding"/>
    <property type="evidence" value="ECO:0007669"/>
    <property type="project" value="TreeGrafter"/>
</dbReference>
<sequence length="1069" mass="126706">MDRDFDSESNFEERLIEDEERNDQRYYTTQLLLSIQGLGTFTKVDNMNVYAKGEKAEGALKHLCQQCKKDIPDKPIARIYLAKYRAFQLNLINLLTCYPQDKVLSYYVVILMEQLTNIDRSGIKLQTSNAPQMLDTLQEYKLYFLKPIVLQTLVNHFAECIQIDQECRTKVHNDMIELIVLLFKNLLSIPDIEETKIGLESGKEVKRNLQRNFIYCMIKESVLSAFIYISQDFKSSFMQRIAIPLMEIFYYALTPFDPEWLLRDSEQEKELILKQAQQYRLQKQQHLSTIPNRHSRFPGLFVTKRVLSQSGQISSQPFHQHQVNKLANQRQKPEVRALISKQKTIFVKPLTIDLYDAEKEKSFKEELRYSTIDFLIHCFSKLIDQAFIEMNKEIVDSDDKVHYFVLISHFLKFIRFHCKQNKEDNQGQLSSEFVSVQAALQITQFNFIYSNLINESTQLRKKNFNYRIFFAVINVLFEFLMIVRELSLSVEQTDRRNSQILLQTIVTQDIAKAIQIGYGYCQFGLFNDQMLSTLVKLTALYYDLLELHTQGKAWSIRTNKLLKKKIKKQQNKANKGRKRKQDQPNEEDNDFIEKGPDEENPMREEEDDDENEEEDDENETEDDQPIYKERRCNFVSEFAIVVDYKVLEKYFYLIKEDKLLRNSSELNIAIYKYFKRIVDTLKADWIFFQLDFLYVINSIIQNKQLTYKSEFLNLIQLFRRIGISFVQLFKVNRLMSVEILFRFPNAATKDSILKNYQDSVAEGDTNQDNYQYEGPKKKVIWTQKEDKILIENYEKYKDCESPEEQLSLLLSQNGFTIKSPAEIRKRIRKFRLEEGNERAIALYQQQYEMISMKKVEIMAKSVKSLLQEVGEESLNLFFNNLFSTLQNYIDYRGQESIEMPIPPLDKLQFEYFEKGSVQAIFLGLDLKPPSQGEIYWRLQTHTFHAEINEMRSTLNKYLEKAKKIDDDQIIEEFQPLQINSQKKQSDSKKKVVENIPTYAEDEFDDEKEKQVSDKKVVEKKMKLNKKQKELDSEEEREIYEKYMEQQAQNEQIQKDVENKSKDNYDDIFD</sequence>
<keyword evidence="7" id="KW-1185">Reference proteome</keyword>
<organism evidence="6 7">
    <name type="scientific">Paramecium pentaurelia</name>
    <dbReference type="NCBI Taxonomy" id="43138"/>
    <lineage>
        <taxon>Eukaryota</taxon>
        <taxon>Sar</taxon>
        <taxon>Alveolata</taxon>
        <taxon>Ciliophora</taxon>
        <taxon>Intramacronucleata</taxon>
        <taxon>Oligohymenophorea</taxon>
        <taxon>Peniculida</taxon>
        <taxon>Parameciidae</taxon>
        <taxon>Paramecium</taxon>
    </lineage>
</organism>
<feature type="compositionally biased region" description="Acidic residues" evidence="4">
    <location>
        <begin position="604"/>
        <end position="624"/>
    </location>
</feature>
<feature type="compositionally biased region" description="Basic and acidic residues" evidence="4">
    <location>
        <begin position="591"/>
        <end position="603"/>
    </location>
</feature>
<dbReference type="EMBL" id="CAJJDO010000002">
    <property type="protein sequence ID" value="CAD8132902.1"/>
    <property type="molecule type" value="Genomic_DNA"/>
</dbReference>
<evidence type="ECO:0000256" key="4">
    <source>
        <dbReference type="SAM" id="MobiDB-lite"/>
    </source>
</evidence>
<feature type="compositionally biased region" description="Basic residues" evidence="4">
    <location>
        <begin position="567"/>
        <end position="580"/>
    </location>
</feature>
<feature type="region of interest" description="Disordered" evidence="4">
    <location>
        <begin position="1043"/>
        <end position="1069"/>
    </location>
</feature>
<gene>
    <name evidence="6" type="ORF">PPENT_87.1.T0020128</name>
</gene>
<evidence type="ECO:0000256" key="3">
    <source>
        <dbReference type="ARBA" id="ARBA00023306"/>
    </source>
</evidence>
<evidence type="ECO:0000256" key="2">
    <source>
        <dbReference type="ARBA" id="ARBA00023242"/>
    </source>
</evidence>
<comment type="caution">
    <text evidence="6">The sequence shown here is derived from an EMBL/GenBank/DDBJ whole genome shotgun (WGS) entry which is preliminary data.</text>
</comment>
<keyword evidence="2" id="KW-0539">Nucleus</keyword>
<dbReference type="Pfam" id="PF04821">
    <property type="entry name" value="TIMELESS"/>
    <property type="match status" value="1"/>
</dbReference>
<dbReference type="PANTHER" id="PTHR22940">
    <property type="entry name" value="TIMEOUT/TIMELESS-2"/>
    <property type="match status" value="1"/>
</dbReference>
<dbReference type="PANTHER" id="PTHR22940:SF4">
    <property type="entry name" value="PROTEIN TIMELESS HOMOLOG"/>
    <property type="match status" value="1"/>
</dbReference>
<feature type="domain" description="Timeless N-terminal" evidence="5">
    <location>
        <begin position="49"/>
        <end position="302"/>
    </location>
</feature>
<evidence type="ECO:0000313" key="7">
    <source>
        <dbReference type="Proteomes" id="UP000689195"/>
    </source>
</evidence>
<comment type="subcellular location">
    <subcellularLocation>
        <location evidence="1">Nucleus</location>
    </subcellularLocation>
</comment>